<feature type="chain" id="PRO_5001761518" description="Phosphodiester glycosidase domain-containing protein" evidence="1">
    <location>
        <begin position="26"/>
        <end position="268"/>
    </location>
</feature>
<gene>
    <name evidence="3" type="ORF">ET33_13980</name>
</gene>
<proteinExistence type="predicted"/>
<evidence type="ECO:0000313" key="4">
    <source>
        <dbReference type="Proteomes" id="UP000028123"/>
    </source>
</evidence>
<dbReference type="Proteomes" id="UP000028123">
    <property type="component" value="Unassembled WGS sequence"/>
</dbReference>
<feature type="signal peptide" evidence="1">
    <location>
        <begin position="1"/>
        <end position="25"/>
    </location>
</feature>
<dbReference type="InterPro" id="IPR018711">
    <property type="entry name" value="NAGPA"/>
</dbReference>
<reference evidence="3 4" key="1">
    <citation type="submission" date="2014-06" db="EMBL/GenBank/DDBJ databases">
        <title>Draft genome sequence of Paenibacillus sp. MSt1.</title>
        <authorList>
            <person name="Aw Y.K."/>
            <person name="Ong K.S."/>
            <person name="Gan H.M."/>
            <person name="Lee S.M."/>
        </authorList>
    </citation>
    <scope>NUCLEOTIDE SEQUENCE [LARGE SCALE GENOMIC DNA]</scope>
    <source>
        <strain evidence="3 4">MSt1</strain>
    </source>
</reference>
<dbReference type="OrthoDB" id="2912200at2"/>
<dbReference type="Pfam" id="PF09992">
    <property type="entry name" value="NAGPA"/>
    <property type="match status" value="1"/>
</dbReference>
<keyword evidence="1" id="KW-0732">Signal</keyword>
<sequence length="268" mass="29156">MKKRFSIIMALIVLLSFVIPHSSFAGIGGPTSYKYSTYSANNVKLNVIQTSPGNIQLKALNLSVNLENTSYIGINGGFFSNQVEETTSMKKTHNIAINNGKPVIGTDKAGNNGWYNSGNQGTIIWDVKNGKFLFKVLNNGWEVNKAVGHNNYWAQGGVSMSLGSTSWKDTITKEKLPNPDGKVQRTAMVYSGTGIYLIVTDTKCTAEAFRGAIQQYFGIKDGSPKNDVNGIFLDGSGSSQMRAYDNNNKLINIKGDSRALHQIVTVTP</sequence>
<keyword evidence="4" id="KW-1185">Reference proteome</keyword>
<evidence type="ECO:0000256" key="1">
    <source>
        <dbReference type="SAM" id="SignalP"/>
    </source>
</evidence>
<organism evidence="3 4">
    <name type="scientific">Paenibacillus tyrfis</name>
    <dbReference type="NCBI Taxonomy" id="1501230"/>
    <lineage>
        <taxon>Bacteria</taxon>
        <taxon>Bacillati</taxon>
        <taxon>Bacillota</taxon>
        <taxon>Bacilli</taxon>
        <taxon>Bacillales</taxon>
        <taxon>Paenibacillaceae</taxon>
        <taxon>Paenibacillus</taxon>
    </lineage>
</organism>
<dbReference type="RefSeq" id="WP_051775047.1">
    <property type="nucleotide sequence ID" value="NZ_JNVM01000002.1"/>
</dbReference>
<dbReference type="AlphaFoldDB" id="A0A081PAQ5"/>
<comment type="caution">
    <text evidence="3">The sequence shown here is derived from an EMBL/GenBank/DDBJ whole genome shotgun (WGS) entry which is preliminary data.</text>
</comment>
<dbReference type="EMBL" id="JNVM01000002">
    <property type="protein sequence ID" value="KEQ27778.1"/>
    <property type="molecule type" value="Genomic_DNA"/>
</dbReference>
<accession>A0A081PAQ5</accession>
<evidence type="ECO:0000259" key="2">
    <source>
        <dbReference type="Pfam" id="PF09992"/>
    </source>
</evidence>
<evidence type="ECO:0000313" key="3">
    <source>
        <dbReference type="EMBL" id="KEQ27778.1"/>
    </source>
</evidence>
<feature type="domain" description="Phosphodiester glycosidase" evidence="2">
    <location>
        <begin position="70"/>
        <end position="265"/>
    </location>
</feature>
<protein>
    <recommendedName>
        <fullName evidence="2">Phosphodiester glycosidase domain-containing protein</fullName>
    </recommendedName>
</protein>
<name>A0A081PAQ5_9BACL</name>